<evidence type="ECO:0000313" key="2">
    <source>
        <dbReference type="EMBL" id="PYI00106.1"/>
    </source>
</evidence>
<evidence type="ECO:0000256" key="1">
    <source>
        <dbReference type="SAM" id="MobiDB-lite"/>
    </source>
</evidence>
<evidence type="ECO:0000313" key="3">
    <source>
        <dbReference type="Proteomes" id="UP000247810"/>
    </source>
</evidence>
<organism evidence="2 3">
    <name type="scientific">Aspergillus ellipticus CBS 707.79</name>
    <dbReference type="NCBI Taxonomy" id="1448320"/>
    <lineage>
        <taxon>Eukaryota</taxon>
        <taxon>Fungi</taxon>
        <taxon>Dikarya</taxon>
        <taxon>Ascomycota</taxon>
        <taxon>Pezizomycotina</taxon>
        <taxon>Eurotiomycetes</taxon>
        <taxon>Eurotiomycetidae</taxon>
        <taxon>Eurotiales</taxon>
        <taxon>Aspergillaceae</taxon>
        <taxon>Aspergillus</taxon>
        <taxon>Aspergillus subgen. Circumdati</taxon>
    </lineage>
</organism>
<dbReference type="AlphaFoldDB" id="A0A319DQX3"/>
<accession>A0A319DQX3</accession>
<dbReference type="Proteomes" id="UP000247810">
    <property type="component" value="Unassembled WGS sequence"/>
</dbReference>
<sequence>MDTQPGILAILQLPECAGIIYNGLDRRSLKRLRLTGKKLDDLVVSRLCSLFNRVYVSANRTDLEVLYCISRNPRIAPCVRELVWDVSIGINGWEFDCSNPLVNQDVKRQIIEDYHKISEEGYDFKILVQVLPQLSGLKKVIFVSLMSRWVVLVHGPSHTLTTCIPPVSYIHPTRPQSQPLESPAMRKWHKLQMQPVLHDRYPSQHEAQEITSSSSLDQLRAMLVQPDVEPMRDFLKAIQYRSDRAPILLLEAFSTFPIPILSYSIEASQTLSSCINLPPEVSDQLFRGIDLVPFLRRNLLYYQSRSFRHLCLSLDSKMDAYELRNWHRYFHTESLQTTEVRVYETVEFHPDMLQAQFPVLRKLVLDNFSVTKKHLEDDLLPWCFKNKLQTLHLVESEFLTPARLTEMKFFHWLLAHDISEPVAALNLTDDVDTSNAVFKEGHSENNTSRGARSSQSRSIADDDFESAIPFLNGELDDASNSRDINYKPYRMDELSEIDDDHDDDTQSIYDELPMPPVRAEVARHLLCITRESFEFRFCGRTRGCEDTELHVLVDGFQSREE</sequence>
<feature type="region of interest" description="Disordered" evidence="1">
    <location>
        <begin position="438"/>
        <end position="458"/>
    </location>
</feature>
<feature type="compositionally biased region" description="Polar residues" evidence="1">
    <location>
        <begin position="444"/>
        <end position="458"/>
    </location>
</feature>
<protein>
    <submittedName>
        <fullName evidence="2">Uncharacterized protein</fullName>
    </submittedName>
</protein>
<gene>
    <name evidence="2" type="ORF">BO71DRAFT_478954</name>
</gene>
<dbReference type="VEuPathDB" id="FungiDB:BO71DRAFT_478954"/>
<proteinExistence type="predicted"/>
<dbReference type="OrthoDB" id="4438282at2759"/>
<name>A0A319DQX3_9EURO</name>
<reference evidence="2 3" key="1">
    <citation type="submission" date="2018-02" db="EMBL/GenBank/DDBJ databases">
        <title>The genomes of Aspergillus section Nigri reveals drivers in fungal speciation.</title>
        <authorList>
            <consortium name="DOE Joint Genome Institute"/>
            <person name="Vesth T.C."/>
            <person name="Nybo J."/>
            <person name="Theobald S."/>
            <person name="Brandl J."/>
            <person name="Frisvad J.C."/>
            <person name="Nielsen K.F."/>
            <person name="Lyhne E.K."/>
            <person name="Kogle M.E."/>
            <person name="Kuo A."/>
            <person name="Riley R."/>
            <person name="Clum A."/>
            <person name="Nolan M."/>
            <person name="Lipzen A."/>
            <person name="Salamov A."/>
            <person name="Henrissat B."/>
            <person name="Wiebenga A."/>
            <person name="De vries R.P."/>
            <person name="Grigoriev I.V."/>
            <person name="Mortensen U.H."/>
            <person name="Andersen M.R."/>
            <person name="Baker S.E."/>
        </authorList>
    </citation>
    <scope>NUCLEOTIDE SEQUENCE [LARGE SCALE GENOMIC DNA]</scope>
    <source>
        <strain evidence="2 3">CBS 707.79</strain>
    </source>
</reference>
<dbReference type="EMBL" id="KZ825797">
    <property type="protein sequence ID" value="PYI00106.1"/>
    <property type="molecule type" value="Genomic_DNA"/>
</dbReference>
<dbReference type="STRING" id="1448320.A0A319DQX3"/>
<keyword evidence="3" id="KW-1185">Reference proteome</keyword>